<evidence type="ECO:0000313" key="4">
    <source>
        <dbReference type="Proteomes" id="UP001596492"/>
    </source>
</evidence>
<feature type="transmembrane region" description="Helical" evidence="2">
    <location>
        <begin position="69"/>
        <end position="89"/>
    </location>
</feature>
<protein>
    <recommendedName>
        <fullName evidence="5">YcxB-like protein domain-containing protein</fullName>
    </recommendedName>
</protein>
<evidence type="ECO:0000313" key="3">
    <source>
        <dbReference type="EMBL" id="MFC7292184.1"/>
    </source>
</evidence>
<sequence length="210" mass="23447">MCKKAMYAAIGKIESDLASDERIIWSGFPDRQIICNKIKTFYWKNVAFFLTLGAAAATSWFFAPAQKNAIFIALGATALMRAIGAISAWSNRKKRVNMAYALTNKRLISVNGTNNEMASWYSPIIDSVRIQKHKNTSTLKLRDTELRFSMDLFYVEDASRLKSLLTPFIVNGVKAEIEKKPMPARATRSRIATRPSSVASSQAQDLQKAA</sequence>
<keyword evidence="2" id="KW-0812">Transmembrane</keyword>
<dbReference type="Proteomes" id="UP001596492">
    <property type="component" value="Unassembled WGS sequence"/>
</dbReference>
<evidence type="ECO:0000256" key="2">
    <source>
        <dbReference type="SAM" id="Phobius"/>
    </source>
</evidence>
<feature type="transmembrane region" description="Helical" evidence="2">
    <location>
        <begin position="41"/>
        <end position="63"/>
    </location>
</feature>
<keyword evidence="2" id="KW-1133">Transmembrane helix</keyword>
<name>A0ABW2IM03_9PROT</name>
<evidence type="ECO:0008006" key="5">
    <source>
        <dbReference type="Google" id="ProtNLM"/>
    </source>
</evidence>
<gene>
    <name evidence="3" type="ORF">ACFQS8_11195</name>
</gene>
<dbReference type="EMBL" id="JBHTBR010000005">
    <property type="protein sequence ID" value="MFC7292184.1"/>
    <property type="molecule type" value="Genomic_DNA"/>
</dbReference>
<accession>A0ABW2IM03</accession>
<keyword evidence="4" id="KW-1185">Reference proteome</keyword>
<dbReference type="RefSeq" id="WP_382167422.1">
    <property type="nucleotide sequence ID" value="NZ_JBHTBR010000005.1"/>
</dbReference>
<feature type="region of interest" description="Disordered" evidence="1">
    <location>
        <begin position="180"/>
        <end position="210"/>
    </location>
</feature>
<comment type="caution">
    <text evidence="3">The sequence shown here is derived from an EMBL/GenBank/DDBJ whole genome shotgun (WGS) entry which is preliminary data.</text>
</comment>
<feature type="compositionally biased region" description="Polar residues" evidence="1">
    <location>
        <begin position="194"/>
        <end position="210"/>
    </location>
</feature>
<keyword evidence="2" id="KW-0472">Membrane</keyword>
<evidence type="ECO:0000256" key="1">
    <source>
        <dbReference type="SAM" id="MobiDB-lite"/>
    </source>
</evidence>
<organism evidence="3 4">
    <name type="scientific">Hirschia litorea</name>
    <dbReference type="NCBI Taxonomy" id="1199156"/>
    <lineage>
        <taxon>Bacteria</taxon>
        <taxon>Pseudomonadati</taxon>
        <taxon>Pseudomonadota</taxon>
        <taxon>Alphaproteobacteria</taxon>
        <taxon>Hyphomonadales</taxon>
        <taxon>Hyphomonadaceae</taxon>
        <taxon>Hirschia</taxon>
    </lineage>
</organism>
<proteinExistence type="predicted"/>
<reference evidence="4" key="1">
    <citation type="journal article" date="2019" name="Int. J. Syst. Evol. Microbiol.">
        <title>The Global Catalogue of Microorganisms (GCM) 10K type strain sequencing project: providing services to taxonomists for standard genome sequencing and annotation.</title>
        <authorList>
            <consortium name="The Broad Institute Genomics Platform"/>
            <consortium name="The Broad Institute Genome Sequencing Center for Infectious Disease"/>
            <person name="Wu L."/>
            <person name="Ma J."/>
        </authorList>
    </citation>
    <scope>NUCLEOTIDE SEQUENCE [LARGE SCALE GENOMIC DNA]</scope>
    <source>
        <strain evidence="4">CCUG 51308</strain>
    </source>
</reference>